<proteinExistence type="predicted"/>
<organism evidence="1 2">
    <name type="scientific">Synechococcus sp. (strain ATCC 27144 / PCC 6301 / SAUG 1402/1)</name>
    <name type="common">Anacystis nidulans</name>
    <dbReference type="NCBI Taxonomy" id="269084"/>
    <lineage>
        <taxon>Bacteria</taxon>
        <taxon>Bacillati</taxon>
        <taxon>Cyanobacteriota</taxon>
        <taxon>Cyanophyceae</taxon>
        <taxon>Synechococcales</taxon>
        <taxon>Synechococcaceae</taxon>
        <taxon>Synechococcus</taxon>
    </lineage>
</organism>
<dbReference type="SUPFAM" id="SSF88874">
    <property type="entry name" value="Receptor-binding domain of short tail fibre protein gp12"/>
    <property type="match status" value="1"/>
</dbReference>
<sequence>MATDDRTTNQNYQKPSPDNQLAEDVLRLRAALDAIDADVAARPTLAAVEALIDSVLDGAPGALDTLNELAAALGDDPSFAATVTTALANRYTKAESDARYVQGTTQTENVFTAGVAQTSYTLTAVAASPSSILVTVDGVVQPTSEYSLSMDGPTLTLSEAPATGARVRVLILGTAGNTNAPGDDTVTTVKLRDGAVTFAKVNSSAIASQAQAEGGTAPDKLMTSERVAQAIAALAVPAGVAIWVTGNTPPAGYIKANGALLSRTTYARLWAYAQASGNIVSDAAWTGGATGSYSTGDGSTTFRVPDLRGEFIRGWADGRSVDTGRAIGSTQADELKAHAHYLDTRTAPTGGGTAATTYTTGTAVTTSSVGGTETRPRNIAYLACIKF</sequence>
<gene>
    <name evidence="1" type="ordered locus">syc0786_c</name>
</gene>
<dbReference type="InterPro" id="IPR037053">
    <property type="entry name" value="Phage_tail_collar_dom_sf"/>
</dbReference>
<accession>A0A0H3K7A5</accession>
<dbReference type="KEGG" id="syc:syc0786_c"/>
<dbReference type="eggNOG" id="COG4675">
    <property type="taxonomic scope" value="Bacteria"/>
</dbReference>
<evidence type="ECO:0000313" key="1">
    <source>
        <dbReference type="EMBL" id="BAD78976.1"/>
    </source>
</evidence>
<name>A0A0H3K7A5_SYNP6</name>
<dbReference type="Proteomes" id="UP000001175">
    <property type="component" value="Chromosome"/>
</dbReference>
<dbReference type="RefSeq" id="WP_011243098.1">
    <property type="nucleotide sequence ID" value="NC_006576.1"/>
</dbReference>
<protein>
    <submittedName>
        <fullName evidence="1">Uncharacterized protein</fullName>
    </submittedName>
</protein>
<evidence type="ECO:0000313" key="2">
    <source>
        <dbReference type="Proteomes" id="UP000001175"/>
    </source>
</evidence>
<reference evidence="1 2" key="1">
    <citation type="journal article" date="2007" name="Photosyn. Res.">
        <title>Complete nucleotide sequence of the freshwater unicellular cyanobacterium Synechococcus elongatus PCC 6301 chromosome: gene content and organization.</title>
        <authorList>
            <person name="Sugita C."/>
            <person name="Ogata K."/>
            <person name="Shikata M."/>
            <person name="Jikuya H."/>
            <person name="Takano J."/>
            <person name="Furumichi M."/>
            <person name="Kanehisa M."/>
            <person name="Omata T."/>
            <person name="Sugiura M."/>
            <person name="Sugita M."/>
        </authorList>
    </citation>
    <scope>NUCLEOTIDE SEQUENCE [LARGE SCALE GENOMIC DNA]</scope>
    <source>
        <strain evidence="2">ATCC 27144 / PCC 6301 / SAUG 1402/1</strain>
    </source>
</reference>
<dbReference type="Gene3D" id="3.90.1340.10">
    <property type="entry name" value="Phage tail collar domain"/>
    <property type="match status" value="1"/>
</dbReference>
<dbReference type="EMBL" id="AP008231">
    <property type="protein sequence ID" value="BAD78976.1"/>
    <property type="molecule type" value="Genomic_DNA"/>
</dbReference>
<dbReference type="AlphaFoldDB" id="A0A0H3K7A5"/>